<proteinExistence type="inferred from homology"/>
<dbReference type="eggNOG" id="COG0639">
    <property type="taxonomic scope" value="Bacteria"/>
</dbReference>
<dbReference type="KEGG" id="eha:Ethha_1351"/>
<name>E6U6C4_ETHHY</name>
<keyword evidence="4" id="KW-1185">Reference proteome</keyword>
<dbReference type="PIRSF" id="PIRSF000883">
    <property type="entry name" value="Pesterase_MJ0912"/>
    <property type="match status" value="1"/>
</dbReference>
<reference evidence="3 4" key="1">
    <citation type="submission" date="2010-12" db="EMBL/GenBank/DDBJ databases">
        <title>Complete sequence of Ethanoligenens harbinense YUAN-3.</title>
        <authorList>
            <person name="Lucas S."/>
            <person name="Copeland A."/>
            <person name="Lapidus A."/>
            <person name="Cheng J.-F."/>
            <person name="Bruce D."/>
            <person name="Goodwin L."/>
            <person name="Pitluck S."/>
            <person name="Chertkov O."/>
            <person name="Misra M."/>
            <person name="Detter J.C."/>
            <person name="Han C."/>
            <person name="Tapia R."/>
            <person name="Land M."/>
            <person name="Hauser L."/>
            <person name="Jeffries C."/>
            <person name="Kyrpides N."/>
            <person name="Ivanova N."/>
            <person name="Mikhailova N."/>
            <person name="Wang A."/>
            <person name="Mouttaki H."/>
            <person name="He Z."/>
            <person name="Zhou J."/>
            <person name="Hemme C.L."/>
            <person name="Woyke T."/>
        </authorList>
    </citation>
    <scope>NUCLEOTIDE SEQUENCE [LARGE SCALE GENOMIC DNA]</scope>
    <source>
        <strain evidence="4">DSM 18485 / JCM 12961 / CGMCC 1.5033 / YUAN-3</strain>
    </source>
</reference>
<evidence type="ECO:0000259" key="2">
    <source>
        <dbReference type="Pfam" id="PF12850"/>
    </source>
</evidence>
<gene>
    <name evidence="3" type="ordered locus">Ethha_1351</name>
</gene>
<evidence type="ECO:0000256" key="1">
    <source>
        <dbReference type="ARBA" id="ARBA00008950"/>
    </source>
</evidence>
<sequence length="244" mass="27493">MDRIAVISDIHGNLTALEAVLDDIRQRGIRRIICLGDLVGKGPRSVEVLYRCMEVCETVVQGNWDDFVSRDNFEPSVLWYRNQLGREGLLLLQGLPGQTTFFLSGQLVRLFHAHPTSLFKRVYFNGAIGQKESMFEPPTLPGTLAIPQVSDLVGYGDIHHAYIESFSMKTLFNCGSVGNPLDLTQASYAILEGKLGSCNDAPYSISFCRVQYDIEREIRIASESGMPFLEPYVRELRTARYSRY</sequence>
<dbReference type="InterPro" id="IPR011152">
    <property type="entry name" value="Pesterase_MJ0912"/>
</dbReference>
<dbReference type="STRING" id="663278.Ethha_1351"/>
<dbReference type="PANTHER" id="PTHR42850">
    <property type="entry name" value="METALLOPHOSPHOESTERASE"/>
    <property type="match status" value="1"/>
</dbReference>
<dbReference type="Gene3D" id="3.60.21.10">
    <property type="match status" value="1"/>
</dbReference>
<dbReference type="PANTHER" id="PTHR42850:SF2">
    <property type="entry name" value="BLL5683 PROTEIN"/>
    <property type="match status" value="1"/>
</dbReference>
<dbReference type="HOGENOM" id="CLU_074761_0_1_9"/>
<evidence type="ECO:0000313" key="4">
    <source>
        <dbReference type="Proteomes" id="UP000001551"/>
    </source>
</evidence>
<dbReference type="EMBL" id="CP002400">
    <property type="protein sequence ID" value="ADU26891.1"/>
    <property type="molecule type" value="Genomic_DNA"/>
</dbReference>
<dbReference type="InterPro" id="IPR024654">
    <property type="entry name" value="Calcineurin-like_PHP_lpxH"/>
</dbReference>
<comment type="similarity">
    <text evidence="1">Belongs to the metallophosphoesterase superfamily. YfcE family.</text>
</comment>
<protein>
    <submittedName>
        <fullName evidence="3">Metallophosphoesterase</fullName>
    </submittedName>
</protein>
<dbReference type="SUPFAM" id="SSF56300">
    <property type="entry name" value="Metallo-dependent phosphatases"/>
    <property type="match status" value="1"/>
</dbReference>
<accession>E6U6C4</accession>
<dbReference type="Pfam" id="PF12850">
    <property type="entry name" value="Metallophos_2"/>
    <property type="match status" value="1"/>
</dbReference>
<feature type="domain" description="Calcineurin-like phosphoesterase" evidence="2">
    <location>
        <begin position="3"/>
        <end position="192"/>
    </location>
</feature>
<dbReference type="AlphaFoldDB" id="E6U6C4"/>
<dbReference type="Proteomes" id="UP000001551">
    <property type="component" value="Chromosome"/>
</dbReference>
<dbReference type="GO" id="GO:0005737">
    <property type="term" value="C:cytoplasm"/>
    <property type="evidence" value="ECO:0007669"/>
    <property type="project" value="TreeGrafter"/>
</dbReference>
<dbReference type="InterPro" id="IPR050126">
    <property type="entry name" value="Ap4A_hydrolase"/>
</dbReference>
<dbReference type="GO" id="GO:0016791">
    <property type="term" value="F:phosphatase activity"/>
    <property type="evidence" value="ECO:0007669"/>
    <property type="project" value="TreeGrafter"/>
</dbReference>
<organism evidence="3 4">
    <name type="scientific">Ethanoligenens harbinense (strain DSM 18485 / JCM 12961 / CGMCC 1.5033 / YUAN-3)</name>
    <dbReference type="NCBI Taxonomy" id="663278"/>
    <lineage>
        <taxon>Bacteria</taxon>
        <taxon>Bacillati</taxon>
        <taxon>Bacillota</taxon>
        <taxon>Clostridia</taxon>
        <taxon>Eubacteriales</taxon>
        <taxon>Oscillospiraceae</taxon>
        <taxon>Ethanoligenens</taxon>
    </lineage>
</organism>
<dbReference type="InterPro" id="IPR029052">
    <property type="entry name" value="Metallo-depent_PP-like"/>
</dbReference>
<evidence type="ECO:0000313" key="3">
    <source>
        <dbReference type="EMBL" id="ADU26891.1"/>
    </source>
</evidence>